<dbReference type="AlphaFoldDB" id="A0AAD7HVL2"/>
<dbReference type="Proteomes" id="UP001215280">
    <property type="component" value="Unassembled WGS sequence"/>
</dbReference>
<accession>A0AAD7HVL2</accession>
<name>A0AAD7HVL2_9AGAR</name>
<reference evidence="1" key="1">
    <citation type="submission" date="2023-03" db="EMBL/GenBank/DDBJ databases">
        <title>Massive genome expansion in bonnet fungi (Mycena s.s.) driven by repeated elements and novel gene families across ecological guilds.</title>
        <authorList>
            <consortium name="Lawrence Berkeley National Laboratory"/>
            <person name="Harder C.B."/>
            <person name="Miyauchi S."/>
            <person name="Viragh M."/>
            <person name="Kuo A."/>
            <person name="Thoen E."/>
            <person name="Andreopoulos B."/>
            <person name="Lu D."/>
            <person name="Skrede I."/>
            <person name="Drula E."/>
            <person name="Henrissat B."/>
            <person name="Morin E."/>
            <person name="Kohler A."/>
            <person name="Barry K."/>
            <person name="LaButti K."/>
            <person name="Morin E."/>
            <person name="Salamov A."/>
            <person name="Lipzen A."/>
            <person name="Mereny Z."/>
            <person name="Hegedus B."/>
            <person name="Baldrian P."/>
            <person name="Stursova M."/>
            <person name="Weitz H."/>
            <person name="Taylor A."/>
            <person name="Grigoriev I.V."/>
            <person name="Nagy L.G."/>
            <person name="Martin F."/>
            <person name="Kauserud H."/>
        </authorList>
    </citation>
    <scope>NUCLEOTIDE SEQUENCE</scope>
    <source>
        <strain evidence="1">CBHHK188m</strain>
    </source>
</reference>
<protein>
    <submittedName>
        <fullName evidence="1">Uncharacterized protein</fullName>
    </submittedName>
</protein>
<dbReference type="EMBL" id="JARJLG010000207">
    <property type="protein sequence ID" value="KAJ7728157.1"/>
    <property type="molecule type" value="Genomic_DNA"/>
</dbReference>
<comment type="caution">
    <text evidence="1">The sequence shown here is derived from an EMBL/GenBank/DDBJ whole genome shotgun (WGS) entry which is preliminary data.</text>
</comment>
<sequence length="177" mass="20417">MPNLGPPDRVNTQYTRSWPATSRQPSFFQTLFAVLHSRPGWIIPMSPTLLPILAGLLQRQTLLHRDFFRDPTADEFGHPAFSQITQLDFLDLCMQSSCGLLRVLAFVCKHRLILERAITSRQELAIDPRFVLMLVQDYVDDWEKGAHREETYWKRADALVERRPAGPTTSFIEASYE</sequence>
<keyword evidence="2" id="KW-1185">Reference proteome</keyword>
<organism evidence="1 2">
    <name type="scientific">Mycena maculata</name>
    <dbReference type="NCBI Taxonomy" id="230809"/>
    <lineage>
        <taxon>Eukaryota</taxon>
        <taxon>Fungi</taxon>
        <taxon>Dikarya</taxon>
        <taxon>Basidiomycota</taxon>
        <taxon>Agaricomycotina</taxon>
        <taxon>Agaricomycetes</taxon>
        <taxon>Agaricomycetidae</taxon>
        <taxon>Agaricales</taxon>
        <taxon>Marasmiineae</taxon>
        <taxon>Mycenaceae</taxon>
        <taxon>Mycena</taxon>
    </lineage>
</organism>
<proteinExistence type="predicted"/>
<evidence type="ECO:0000313" key="2">
    <source>
        <dbReference type="Proteomes" id="UP001215280"/>
    </source>
</evidence>
<gene>
    <name evidence="1" type="ORF">DFH07DRAFT_223521</name>
</gene>
<evidence type="ECO:0000313" key="1">
    <source>
        <dbReference type="EMBL" id="KAJ7728157.1"/>
    </source>
</evidence>